<evidence type="ECO:0000313" key="2">
    <source>
        <dbReference type="EMBL" id="GAA3782195.1"/>
    </source>
</evidence>
<gene>
    <name evidence="2" type="ORF">GCM10022271_13100</name>
</gene>
<keyword evidence="3" id="KW-1185">Reference proteome</keyword>
<feature type="transmembrane region" description="Helical" evidence="1">
    <location>
        <begin position="70"/>
        <end position="91"/>
    </location>
</feature>
<organism evidence="2 3">
    <name type="scientific">Corallibacter vietnamensis</name>
    <dbReference type="NCBI Taxonomy" id="904130"/>
    <lineage>
        <taxon>Bacteria</taxon>
        <taxon>Pseudomonadati</taxon>
        <taxon>Bacteroidota</taxon>
        <taxon>Flavobacteriia</taxon>
        <taxon>Flavobacteriales</taxon>
        <taxon>Flavobacteriaceae</taxon>
        <taxon>Corallibacter</taxon>
    </lineage>
</organism>
<keyword evidence="1" id="KW-1133">Transmembrane helix</keyword>
<reference evidence="3" key="1">
    <citation type="journal article" date="2019" name="Int. J. Syst. Evol. Microbiol.">
        <title>The Global Catalogue of Microorganisms (GCM) 10K type strain sequencing project: providing services to taxonomists for standard genome sequencing and annotation.</title>
        <authorList>
            <consortium name="The Broad Institute Genomics Platform"/>
            <consortium name="The Broad Institute Genome Sequencing Center for Infectious Disease"/>
            <person name="Wu L."/>
            <person name="Ma J."/>
        </authorList>
    </citation>
    <scope>NUCLEOTIDE SEQUENCE [LARGE SCALE GENOMIC DNA]</scope>
    <source>
        <strain evidence="3">JCM 17525</strain>
    </source>
</reference>
<name>A0ABP7H4K9_9FLAO</name>
<evidence type="ECO:0000256" key="1">
    <source>
        <dbReference type="SAM" id="Phobius"/>
    </source>
</evidence>
<protein>
    <submittedName>
        <fullName evidence="2">Uncharacterized protein</fullName>
    </submittedName>
</protein>
<feature type="transmembrane region" description="Helical" evidence="1">
    <location>
        <begin position="7"/>
        <end position="26"/>
    </location>
</feature>
<dbReference type="EMBL" id="BAABBI010000001">
    <property type="protein sequence ID" value="GAA3782195.1"/>
    <property type="molecule type" value="Genomic_DNA"/>
</dbReference>
<dbReference type="Proteomes" id="UP001501456">
    <property type="component" value="Unassembled WGS sequence"/>
</dbReference>
<keyword evidence="1" id="KW-0472">Membrane</keyword>
<comment type="caution">
    <text evidence="2">The sequence shown here is derived from an EMBL/GenBank/DDBJ whole genome shotgun (WGS) entry which is preliminary data.</text>
</comment>
<keyword evidence="1" id="KW-0812">Transmembrane</keyword>
<accession>A0ABP7H4K9</accession>
<evidence type="ECO:0000313" key="3">
    <source>
        <dbReference type="Proteomes" id="UP001501456"/>
    </source>
</evidence>
<feature type="transmembrane region" description="Helical" evidence="1">
    <location>
        <begin position="32"/>
        <end position="50"/>
    </location>
</feature>
<proteinExistence type="predicted"/>
<sequence>MQQFQAILIFYKPYFLWSIGVDLLLLGLSYELIPAVIIKLILILFLWYAISETQHKQKLIFYKNLGISSFKLFSIFFLIDTFITVTFLQFLKEFV</sequence>
<dbReference type="RefSeq" id="WP_344728549.1">
    <property type="nucleotide sequence ID" value="NZ_BAABBI010000001.1"/>
</dbReference>